<dbReference type="STRING" id="1547922.ISF6_4295"/>
<dbReference type="EMBL" id="BBYR01000065">
    <property type="protein sequence ID" value="GAP38101.1"/>
    <property type="molecule type" value="Genomic_DNA"/>
</dbReference>
<accession>A0A0K8P674</accession>
<evidence type="ECO:0000256" key="1">
    <source>
        <dbReference type="SAM" id="MobiDB-lite"/>
    </source>
</evidence>
<sequence length="161" mass="17182">MMSTTAQTPAGAEGPVPGLEPGPGLGLAVATDLQDHLLMASNDLERLHTLLADACDTLMQRFTDASQHIGALMDRPADDTTRAGYQRLMQDLGGAVTALQFQDMASQLIHHTHHRLRSCADVLAREVFGADDEGGVLVEAPPQRPNPVTQAEMDAGSIELF</sequence>
<feature type="compositionally biased region" description="Low complexity" evidence="1">
    <location>
        <begin position="9"/>
        <end position="19"/>
    </location>
</feature>
<evidence type="ECO:0000313" key="2">
    <source>
        <dbReference type="EMBL" id="GAP38101.1"/>
    </source>
</evidence>
<gene>
    <name evidence="2" type="ORF">ISF6_4295</name>
</gene>
<protein>
    <submittedName>
        <fullName evidence="2">Methyl-accepting chemotaxis protein</fullName>
    </submittedName>
</protein>
<reference evidence="2 3" key="2">
    <citation type="journal article" date="2016" name="Science">
        <title>A bacterium that degrades and assimilates poly(ethylene terephthalate).</title>
        <authorList>
            <person name="Yoshida S."/>
            <person name="Hiraga K."/>
            <person name="Takehana T."/>
            <person name="Taniguchi I."/>
            <person name="Yamaji H."/>
            <person name="Maeda Y."/>
            <person name="Toyohara K."/>
            <person name="Miyamoto K."/>
            <person name="Kimura Y."/>
            <person name="Oda K."/>
        </authorList>
    </citation>
    <scope>NUCLEOTIDE SEQUENCE [LARGE SCALE GENOMIC DNA]</scope>
    <source>
        <strain evidence="3">NBRC 110686 / TISTR 2288 / 201-F6</strain>
    </source>
</reference>
<dbReference type="AlphaFoldDB" id="A0A0K8P674"/>
<name>A0A0K8P674_PISS1</name>
<reference evidence="3" key="1">
    <citation type="submission" date="2015-07" db="EMBL/GenBank/DDBJ databases">
        <title>Discovery of a poly(ethylene terephthalate assimilation.</title>
        <authorList>
            <person name="Yoshida S."/>
            <person name="Hiraga K."/>
            <person name="Takehana T."/>
            <person name="Taniguchi I."/>
            <person name="Yamaji H."/>
            <person name="Maeda Y."/>
            <person name="Toyohara K."/>
            <person name="Miyamoto K."/>
            <person name="Kimura Y."/>
            <person name="Oda K."/>
        </authorList>
    </citation>
    <scope>NUCLEOTIDE SEQUENCE [LARGE SCALE GENOMIC DNA]</scope>
    <source>
        <strain evidence="3">NBRC 110686 / TISTR 2288 / 201-F6</strain>
    </source>
</reference>
<proteinExistence type="predicted"/>
<keyword evidence="3" id="KW-1185">Reference proteome</keyword>
<organism evidence="2 3">
    <name type="scientific">Piscinibacter sakaiensis</name>
    <name type="common">Ideonella sakaiensis</name>
    <dbReference type="NCBI Taxonomy" id="1547922"/>
    <lineage>
        <taxon>Bacteria</taxon>
        <taxon>Pseudomonadati</taxon>
        <taxon>Pseudomonadota</taxon>
        <taxon>Betaproteobacteria</taxon>
        <taxon>Burkholderiales</taxon>
        <taxon>Sphaerotilaceae</taxon>
        <taxon>Piscinibacter</taxon>
    </lineage>
</organism>
<feature type="region of interest" description="Disordered" evidence="1">
    <location>
        <begin position="141"/>
        <end position="161"/>
    </location>
</feature>
<comment type="caution">
    <text evidence="2">The sequence shown here is derived from an EMBL/GenBank/DDBJ whole genome shotgun (WGS) entry which is preliminary data.</text>
</comment>
<dbReference type="Proteomes" id="UP000037660">
    <property type="component" value="Unassembled WGS sequence"/>
</dbReference>
<feature type="region of interest" description="Disordered" evidence="1">
    <location>
        <begin position="1"/>
        <end position="23"/>
    </location>
</feature>
<evidence type="ECO:0000313" key="3">
    <source>
        <dbReference type="Proteomes" id="UP000037660"/>
    </source>
</evidence>